<feature type="compositionally biased region" description="Acidic residues" evidence="6">
    <location>
        <begin position="423"/>
        <end position="448"/>
    </location>
</feature>
<dbReference type="EnsemblProtists" id="PYU1_T008060">
    <property type="protein sequence ID" value="PYU1_T008060"/>
    <property type="gene ID" value="PYU1_G008044"/>
</dbReference>
<dbReference type="GO" id="GO:0005739">
    <property type="term" value="C:mitochondrion"/>
    <property type="evidence" value="ECO:0007669"/>
    <property type="project" value="TreeGrafter"/>
</dbReference>
<dbReference type="PROSITE" id="PS50293">
    <property type="entry name" value="TPR_REGION"/>
    <property type="match status" value="1"/>
</dbReference>
<dbReference type="PANTHER" id="PTHR45984:SF1">
    <property type="entry name" value="SPAG1 AXONEMAL DYNEIN ASSEMBLY FACTOR"/>
    <property type="match status" value="1"/>
</dbReference>
<proteinExistence type="predicted"/>
<sequence length="461" mass="53328">MTGSAQCSSMASPPSQEIDFFSLHNRKKKHIDVEMLDYGYVEKSTDIDELKGILAMLRSGKEGRYPHLERATEDRILALLPERERNRINRMRSEPSQNELVTEKDELLSWSEQMDAKHKALQNRNNLNRRLPPVRGQQQASPVVEPELKSRLITEINTNEAETEKSKPKKQAIPAYDFRAWEKYNVDQALDEIDAEDEKRKEEARKQRKTKEMREKERKKELASLPSYVDYDELSPEEREVHALHEKQKGNECFKVNENDEAILYYTRSMAFDDSNAIIYANRAMAYLRIKSFAAAEQDCSRAVLLDPTYVKGWTRRGMTRFRRGKYAEAIADFEEALRLEPSNKEVKKLLKKAMDKWKETDGTVQMQSSSSNGSNQDTHEQRGAADNTARATQINQGSHVVDQSPQTEQAEETKPFKRFEIIEESDAESDEDDDPQAQSNDDEDADDVDKSFQRFEIIEE</sequence>
<dbReference type="GO" id="GO:0031072">
    <property type="term" value="F:heat shock protein binding"/>
    <property type="evidence" value="ECO:0007669"/>
    <property type="project" value="TreeGrafter"/>
</dbReference>
<evidence type="ECO:0000256" key="3">
    <source>
        <dbReference type="ARBA" id="ARBA00022737"/>
    </source>
</evidence>
<dbReference type="OMA" id="YSKWDKY"/>
<dbReference type="SUPFAM" id="SSF48452">
    <property type="entry name" value="TPR-like"/>
    <property type="match status" value="1"/>
</dbReference>
<dbReference type="InterPro" id="IPR051982">
    <property type="entry name" value="CiliaryAsmbly_MitoImport"/>
</dbReference>
<feature type="compositionally biased region" description="Basic and acidic residues" evidence="6">
    <location>
        <begin position="412"/>
        <end position="422"/>
    </location>
</feature>
<dbReference type="PANTHER" id="PTHR45984">
    <property type="entry name" value="RNA (RNA) POLYMERASE II ASSOCIATED PROTEIN HOMOLOG"/>
    <property type="match status" value="1"/>
</dbReference>
<name>K3WSW6_GLOUD</name>
<evidence type="ECO:0000256" key="6">
    <source>
        <dbReference type="SAM" id="MobiDB-lite"/>
    </source>
</evidence>
<dbReference type="STRING" id="431595.K3WSW6"/>
<dbReference type="InterPro" id="IPR011990">
    <property type="entry name" value="TPR-like_helical_dom_sf"/>
</dbReference>
<feature type="compositionally biased region" description="Basic and acidic residues" evidence="6">
    <location>
        <begin position="449"/>
        <end position="461"/>
    </location>
</feature>
<dbReference type="HOGENOM" id="CLU_044641_0_0_1"/>
<dbReference type="GO" id="GO:0006626">
    <property type="term" value="P:protein targeting to mitochondrion"/>
    <property type="evidence" value="ECO:0007669"/>
    <property type="project" value="TreeGrafter"/>
</dbReference>
<dbReference type="PROSITE" id="PS50005">
    <property type="entry name" value="TPR"/>
    <property type="match status" value="1"/>
</dbReference>
<dbReference type="InParanoid" id="K3WSW6"/>
<feature type="compositionally biased region" description="Basic and acidic residues" evidence="6">
    <location>
        <begin position="197"/>
        <end position="220"/>
    </location>
</feature>
<dbReference type="Pfam" id="PF00515">
    <property type="entry name" value="TPR_1"/>
    <property type="match status" value="1"/>
</dbReference>
<dbReference type="EMBL" id="GL376617">
    <property type="status" value="NOT_ANNOTATED_CDS"/>
    <property type="molecule type" value="Genomic_DNA"/>
</dbReference>
<reference evidence="7" key="3">
    <citation type="submission" date="2015-02" db="UniProtKB">
        <authorList>
            <consortium name="EnsemblProtists"/>
        </authorList>
    </citation>
    <scope>IDENTIFICATION</scope>
    <source>
        <strain evidence="7">DAOM BR144</strain>
    </source>
</reference>
<dbReference type="AlphaFoldDB" id="K3WSW6"/>
<dbReference type="InterPro" id="IPR019734">
    <property type="entry name" value="TPR_rpt"/>
</dbReference>
<protein>
    <submittedName>
        <fullName evidence="7">Uncharacterized protein</fullName>
    </submittedName>
</protein>
<evidence type="ECO:0000256" key="4">
    <source>
        <dbReference type="ARBA" id="ARBA00022803"/>
    </source>
</evidence>
<accession>K3WSW6</accession>
<dbReference type="SMART" id="SM00028">
    <property type="entry name" value="TPR"/>
    <property type="match status" value="3"/>
</dbReference>
<evidence type="ECO:0000313" key="8">
    <source>
        <dbReference type="Proteomes" id="UP000019132"/>
    </source>
</evidence>
<comment type="subcellular location">
    <subcellularLocation>
        <location evidence="1">Cytoplasm</location>
    </subcellularLocation>
</comment>
<evidence type="ECO:0000256" key="1">
    <source>
        <dbReference type="ARBA" id="ARBA00004496"/>
    </source>
</evidence>
<feature type="region of interest" description="Disordered" evidence="6">
    <location>
        <begin position="361"/>
        <end position="461"/>
    </location>
</feature>
<organism evidence="7 8">
    <name type="scientific">Globisporangium ultimum (strain ATCC 200006 / CBS 805.95 / DAOM BR144)</name>
    <name type="common">Pythium ultimum</name>
    <dbReference type="NCBI Taxonomy" id="431595"/>
    <lineage>
        <taxon>Eukaryota</taxon>
        <taxon>Sar</taxon>
        <taxon>Stramenopiles</taxon>
        <taxon>Oomycota</taxon>
        <taxon>Peronosporomycetes</taxon>
        <taxon>Pythiales</taxon>
        <taxon>Pythiaceae</taxon>
        <taxon>Globisporangium</taxon>
    </lineage>
</organism>
<feature type="region of interest" description="Disordered" evidence="6">
    <location>
        <begin position="196"/>
        <end position="220"/>
    </location>
</feature>
<feature type="compositionally biased region" description="Low complexity" evidence="6">
    <location>
        <begin position="368"/>
        <end position="377"/>
    </location>
</feature>
<dbReference type="Pfam" id="PF13181">
    <property type="entry name" value="TPR_8"/>
    <property type="match status" value="1"/>
</dbReference>
<dbReference type="Proteomes" id="UP000019132">
    <property type="component" value="Unassembled WGS sequence"/>
</dbReference>
<reference evidence="8" key="1">
    <citation type="journal article" date="2010" name="Genome Biol.">
        <title>Genome sequence of the necrotrophic plant pathogen Pythium ultimum reveals original pathogenicity mechanisms and effector repertoire.</title>
        <authorList>
            <person name="Levesque C.A."/>
            <person name="Brouwer H."/>
            <person name="Cano L."/>
            <person name="Hamilton J.P."/>
            <person name="Holt C."/>
            <person name="Huitema E."/>
            <person name="Raffaele S."/>
            <person name="Robideau G.P."/>
            <person name="Thines M."/>
            <person name="Win J."/>
            <person name="Zerillo M.M."/>
            <person name="Beakes G.W."/>
            <person name="Boore J.L."/>
            <person name="Busam D."/>
            <person name="Dumas B."/>
            <person name="Ferriera S."/>
            <person name="Fuerstenberg S.I."/>
            <person name="Gachon C.M."/>
            <person name="Gaulin E."/>
            <person name="Govers F."/>
            <person name="Grenville-Briggs L."/>
            <person name="Horner N."/>
            <person name="Hostetler J."/>
            <person name="Jiang R.H."/>
            <person name="Johnson J."/>
            <person name="Krajaejun T."/>
            <person name="Lin H."/>
            <person name="Meijer H.J."/>
            <person name="Moore B."/>
            <person name="Morris P."/>
            <person name="Phuntmart V."/>
            <person name="Puiu D."/>
            <person name="Shetty J."/>
            <person name="Stajich J.E."/>
            <person name="Tripathy S."/>
            <person name="Wawra S."/>
            <person name="van West P."/>
            <person name="Whitty B.R."/>
            <person name="Coutinho P.M."/>
            <person name="Henrissat B."/>
            <person name="Martin F."/>
            <person name="Thomas P.D."/>
            <person name="Tyler B.M."/>
            <person name="De Vries R.P."/>
            <person name="Kamoun S."/>
            <person name="Yandell M."/>
            <person name="Tisserat N."/>
            <person name="Buell C.R."/>
        </authorList>
    </citation>
    <scope>NUCLEOTIDE SEQUENCE</scope>
    <source>
        <strain evidence="8">DAOM:BR144</strain>
    </source>
</reference>
<keyword evidence="8" id="KW-1185">Reference proteome</keyword>
<keyword evidence="2" id="KW-0963">Cytoplasm</keyword>
<keyword evidence="3" id="KW-0677">Repeat</keyword>
<evidence type="ECO:0000256" key="5">
    <source>
        <dbReference type="PROSITE-ProRule" id="PRU00339"/>
    </source>
</evidence>
<dbReference type="GO" id="GO:0005829">
    <property type="term" value="C:cytosol"/>
    <property type="evidence" value="ECO:0007669"/>
    <property type="project" value="TreeGrafter"/>
</dbReference>
<feature type="compositionally biased region" description="Polar residues" evidence="6">
    <location>
        <begin position="390"/>
        <end position="409"/>
    </location>
</feature>
<feature type="repeat" description="TPR" evidence="5">
    <location>
        <begin position="311"/>
        <end position="344"/>
    </location>
</feature>
<dbReference type="VEuPathDB" id="FungiDB:PYU1_G008044"/>
<reference evidence="8" key="2">
    <citation type="submission" date="2010-04" db="EMBL/GenBank/DDBJ databases">
        <authorList>
            <person name="Buell R."/>
            <person name="Hamilton J."/>
            <person name="Hostetler J."/>
        </authorList>
    </citation>
    <scope>NUCLEOTIDE SEQUENCE [LARGE SCALE GENOMIC DNA]</scope>
    <source>
        <strain evidence="8">DAOM:BR144</strain>
    </source>
</reference>
<dbReference type="Gene3D" id="1.25.40.10">
    <property type="entry name" value="Tetratricopeptide repeat domain"/>
    <property type="match status" value="1"/>
</dbReference>
<dbReference type="eggNOG" id="KOG1124">
    <property type="taxonomic scope" value="Eukaryota"/>
</dbReference>
<keyword evidence="4 5" id="KW-0802">TPR repeat</keyword>
<evidence type="ECO:0000256" key="2">
    <source>
        <dbReference type="ARBA" id="ARBA00022490"/>
    </source>
</evidence>
<evidence type="ECO:0000313" key="7">
    <source>
        <dbReference type="EnsemblProtists" id="PYU1_T008060"/>
    </source>
</evidence>